<evidence type="ECO:0000256" key="1">
    <source>
        <dbReference type="ARBA" id="ARBA00009981"/>
    </source>
</evidence>
<evidence type="ECO:0000313" key="3">
    <source>
        <dbReference type="EMBL" id="NGM21609.1"/>
    </source>
</evidence>
<accession>A0A6M1LNM5</accession>
<dbReference type="Pfam" id="PF02604">
    <property type="entry name" value="PhdYeFM_antitox"/>
    <property type="match status" value="1"/>
</dbReference>
<dbReference type="RefSeq" id="WP_164695514.1">
    <property type="nucleotide sequence ID" value="NZ_JAAIKB010000006.1"/>
</dbReference>
<gene>
    <name evidence="3" type="ORF">G3576_16420</name>
</gene>
<comment type="function">
    <text evidence="2">Antitoxin component of a type II toxin-antitoxin (TA) system.</text>
</comment>
<comment type="similarity">
    <text evidence="1 2">Belongs to the phD/YefM antitoxin family.</text>
</comment>
<dbReference type="InterPro" id="IPR036165">
    <property type="entry name" value="YefM-like_sf"/>
</dbReference>
<dbReference type="AlphaFoldDB" id="A0A6M1LNM5"/>
<dbReference type="Gene3D" id="3.40.1620.10">
    <property type="entry name" value="YefM-like domain"/>
    <property type="match status" value="1"/>
</dbReference>
<evidence type="ECO:0000256" key="2">
    <source>
        <dbReference type="RuleBase" id="RU362080"/>
    </source>
</evidence>
<dbReference type="SUPFAM" id="SSF143120">
    <property type="entry name" value="YefM-like"/>
    <property type="match status" value="1"/>
</dbReference>
<name>A0A6M1LNM5_9PROT</name>
<keyword evidence="4" id="KW-1185">Reference proteome</keyword>
<evidence type="ECO:0000313" key="4">
    <source>
        <dbReference type="Proteomes" id="UP000475385"/>
    </source>
</evidence>
<dbReference type="NCBIfam" id="TIGR01552">
    <property type="entry name" value="phd_fam"/>
    <property type="match status" value="1"/>
</dbReference>
<proteinExistence type="inferred from homology"/>
<dbReference type="Proteomes" id="UP000475385">
    <property type="component" value="Unassembled WGS sequence"/>
</dbReference>
<protein>
    <recommendedName>
        <fullName evidence="2">Antitoxin</fullName>
    </recommendedName>
</protein>
<organism evidence="3 4">
    <name type="scientific">Falsiroseomonas algicola</name>
    <dbReference type="NCBI Taxonomy" id="2716930"/>
    <lineage>
        <taxon>Bacteria</taxon>
        <taxon>Pseudomonadati</taxon>
        <taxon>Pseudomonadota</taxon>
        <taxon>Alphaproteobacteria</taxon>
        <taxon>Acetobacterales</taxon>
        <taxon>Roseomonadaceae</taxon>
        <taxon>Falsiroseomonas</taxon>
    </lineage>
</organism>
<dbReference type="InterPro" id="IPR006442">
    <property type="entry name" value="Antitoxin_Phd/YefM"/>
</dbReference>
<sequence length="82" mass="9161">MRTVNVYEAKTHLSQILAEVEAGQDVIVARNGVPVARITAVAPKVLREPGDLRKLPGWENFVYDPAIFAPLTDEQMKEEGWD</sequence>
<comment type="caution">
    <text evidence="3">The sequence shown here is derived from an EMBL/GenBank/DDBJ whole genome shotgun (WGS) entry which is preliminary data.</text>
</comment>
<dbReference type="EMBL" id="JAAIKB010000006">
    <property type="protein sequence ID" value="NGM21609.1"/>
    <property type="molecule type" value="Genomic_DNA"/>
</dbReference>
<reference evidence="3 4" key="1">
    <citation type="submission" date="2020-03" db="EMBL/GenBank/DDBJ databases">
        <title>Roseomonas stagni sp. nov., isolated from pond water in Japan.</title>
        <authorList>
            <person name="Furuhata K."/>
            <person name="Miyamoto H."/>
            <person name="Goto K."/>
        </authorList>
    </citation>
    <scope>NUCLEOTIDE SEQUENCE [LARGE SCALE GENOMIC DNA]</scope>
    <source>
        <strain evidence="3 4">PeD5</strain>
    </source>
</reference>